<dbReference type="InterPro" id="IPR012340">
    <property type="entry name" value="NA-bd_OB-fold"/>
</dbReference>
<name>A0A8T0HVZ7_CERPU</name>
<gene>
    <name evidence="2" type="ORF">KC19_VG300200</name>
</gene>
<evidence type="ECO:0000313" key="2">
    <source>
        <dbReference type="EMBL" id="KAG0574889.1"/>
    </source>
</evidence>
<reference evidence="2" key="1">
    <citation type="submission" date="2020-06" db="EMBL/GenBank/DDBJ databases">
        <title>WGS assembly of Ceratodon purpureus strain R40.</title>
        <authorList>
            <person name="Carey S.B."/>
            <person name="Jenkins J."/>
            <person name="Shu S."/>
            <person name="Lovell J.T."/>
            <person name="Sreedasyam A."/>
            <person name="Maumus F."/>
            <person name="Tiley G.P."/>
            <person name="Fernandez-Pozo N."/>
            <person name="Barry K."/>
            <person name="Chen C."/>
            <person name="Wang M."/>
            <person name="Lipzen A."/>
            <person name="Daum C."/>
            <person name="Saski C.A."/>
            <person name="Payton A.C."/>
            <person name="Mcbreen J.C."/>
            <person name="Conrad R.E."/>
            <person name="Kollar L.M."/>
            <person name="Olsson S."/>
            <person name="Huttunen S."/>
            <person name="Landis J.B."/>
            <person name="Wickett N.J."/>
            <person name="Johnson M.G."/>
            <person name="Rensing S.A."/>
            <person name="Grimwood J."/>
            <person name="Schmutz J."/>
            <person name="Mcdaniel S.F."/>
        </authorList>
    </citation>
    <scope>NUCLEOTIDE SEQUENCE</scope>
    <source>
        <strain evidence="2">R40</strain>
    </source>
</reference>
<accession>A0A8T0HVZ7</accession>
<organism evidence="2 3">
    <name type="scientific">Ceratodon purpureus</name>
    <name type="common">Fire moss</name>
    <name type="synonym">Dicranum purpureum</name>
    <dbReference type="NCBI Taxonomy" id="3225"/>
    <lineage>
        <taxon>Eukaryota</taxon>
        <taxon>Viridiplantae</taxon>
        <taxon>Streptophyta</taxon>
        <taxon>Embryophyta</taxon>
        <taxon>Bryophyta</taxon>
        <taxon>Bryophytina</taxon>
        <taxon>Bryopsida</taxon>
        <taxon>Dicranidae</taxon>
        <taxon>Pseudoditrichales</taxon>
        <taxon>Ditrichaceae</taxon>
        <taxon>Ceratodon</taxon>
    </lineage>
</organism>
<protein>
    <submittedName>
        <fullName evidence="2">Uncharacterized protein</fullName>
    </submittedName>
</protein>
<dbReference type="Proteomes" id="UP000822688">
    <property type="component" value="Chromosome V"/>
</dbReference>
<dbReference type="Gene3D" id="2.40.50.140">
    <property type="entry name" value="Nucleic acid-binding proteins"/>
    <property type="match status" value="1"/>
</dbReference>
<evidence type="ECO:0000313" key="3">
    <source>
        <dbReference type="Proteomes" id="UP000822688"/>
    </source>
</evidence>
<feature type="coiled-coil region" evidence="1">
    <location>
        <begin position="3"/>
        <end position="37"/>
    </location>
</feature>
<dbReference type="EMBL" id="CM026426">
    <property type="protein sequence ID" value="KAG0574889.1"/>
    <property type="molecule type" value="Genomic_DNA"/>
</dbReference>
<keyword evidence="1" id="KW-0175">Coiled coil</keyword>
<keyword evidence="3" id="KW-1185">Reference proteome</keyword>
<evidence type="ECO:0000256" key="1">
    <source>
        <dbReference type="SAM" id="Coils"/>
    </source>
</evidence>
<sequence>MQHKEIDSRLRTLRDNVKTARKEFDKTENDLKALKSVEQIIMEVLRQLDSKCCECGFFGLVDWWSSLEVLFEVWSRLKIIRFKGLELKLNVIDRVGVDW</sequence>
<dbReference type="AlphaFoldDB" id="A0A8T0HVZ7"/>
<proteinExistence type="predicted"/>
<comment type="caution">
    <text evidence="2">The sequence shown here is derived from an EMBL/GenBank/DDBJ whole genome shotgun (WGS) entry which is preliminary data.</text>
</comment>